<reference evidence="2 3" key="1">
    <citation type="submission" date="2018-06" db="EMBL/GenBank/DDBJ databases">
        <title>Comparative genomics reveals the genomic features of Rhizophagus irregularis, R. cerebriforme, R. diaphanum and Gigaspora rosea, and their symbiotic lifestyle signature.</title>
        <authorList>
            <person name="Morin E."/>
            <person name="San Clemente H."/>
            <person name="Chen E.C.H."/>
            <person name="De La Providencia I."/>
            <person name="Hainaut M."/>
            <person name="Kuo A."/>
            <person name="Kohler A."/>
            <person name="Murat C."/>
            <person name="Tang N."/>
            <person name="Roy S."/>
            <person name="Loubradou J."/>
            <person name="Henrissat B."/>
            <person name="Grigoriev I.V."/>
            <person name="Corradi N."/>
            <person name="Roux C."/>
            <person name="Martin F.M."/>
        </authorList>
    </citation>
    <scope>NUCLEOTIDE SEQUENCE [LARGE SCALE GENOMIC DNA]</scope>
    <source>
        <strain evidence="2 3">DAOM 194757</strain>
    </source>
</reference>
<keyword evidence="1" id="KW-0472">Membrane</keyword>
<evidence type="ECO:0000313" key="2">
    <source>
        <dbReference type="EMBL" id="RIB05245.1"/>
    </source>
</evidence>
<proteinExistence type="predicted"/>
<feature type="transmembrane region" description="Helical" evidence="1">
    <location>
        <begin position="21"/>
        <end position="38"/>
    </location>
</feature>
<keyword evidence="1" id="KW-0812">Transmembrane</keyword>
<keyword evidence="1" id="KW-1133">Transmembrane helix</keyword>
<gene>
    <name evidence="2" type="ORF">C2G38_614602</name>
</gene>
<organism evidence="2 3">
    <name type="scientific">Gigaspora rosea</name>
    <dbReference type="NCBI Taxonomy" id="44941"/>
    <lineage>
        <taxon>Eukaryota</taxon>
        <taxon>Fungi</taxon>
        <taxon>Fungi incertae sedis</taxon>
        <taxon>Mucoromycota</taxon>
        <taxon>Glomeromycotina</taxon>
        <taxon>Glomeromycetes</taxon>
        <taxon>Diversisporales</taxon>
        <taxon>Gigasporaceae</taxon>
        <taxon>Gigaspora</taxon>
    </lineage>
</organism>
<sequence length="60" mass="7320">MKTLSKSLLLRFEFYFEVKSFHFYNYFSLIVYIFDITIRPNLSSLFNVSYLVLNHLIFLI</sequence>
<dbReference type="AlphaFoldDB" id="A0A397U4N9"/>
<dbReference type="EMBL" id="QKWP01002018">
    <property type="protein sequence ID" value="RIB05245.1"/>
    <property type="molecule type" value="Genomic_DNA"/>
</dbReference>
<protein>
    <submittedName>
        <fullName evidence="2">Uncharacterized protein</fullName>
    </submittedName>
</protein>
<dbReference type="Proteomes" id="UP000266673">
    <property type="component" value="Unassembled WGS sequence"/>
</dbReference>
<name>A0A397U4N9_9GLOM</name>
<keyword evidence="3" id="KW-1185">Reference proteome</keyword>
<comment type="caution">
    <text evidence="2">The sequence shown here is derived from an EMBL/GenBank/DDBJ whole genome shotgun (WGS) entry which is preliminary data.</text>
</comment>
<evidence type="ECO:0000313" key="3">
    <source>
        <dbReference type="Proteomes" id="UP000266673"/>
    </source>
</evidence>
<accession>A0A397U4N9</accession>
<evidence type="ECO:0000256" key="1">
    <source>
        <dbReference type="SAM" id="Phobius"/>
    </source>
</evidence>